<proteinExistence type="predicted"/>
<reference evidence="2" key="1">
    <citation type="submission" date="2021-03" db="EMBL/GenBank/DDBJ databases">
        <title>Draft genome sequence of rust myrtle Austropuccinia psidii MF-1, a brazilian biotype.</title>
        <authorList>
            <person name="Quecine M.C."/>
            <person name="Pachon D.M.R."/>
            <person name="Bonatelli M.L."/>
            <person name="Correr F.H."/>
            <person name="Franceschini L.M."/>
            <person name="Leite T.F."/>
            <person name="Margarido G.R.A."/>
            <person name="Almeida C.A."/>
            <person name="Ferrarezi J.A."/>
            <person name="Labate C.A."/>
        </authorList>
    </citation>
    <scope>NUCLEOTIDE SEQUENCE</scope>
    <source>
        <strain evidence="2">MF-1</strain>
    </source>
</reference>
<protein>
    <recommendedName>
        <fullName evidence="4">CCHC-type domain-containing protein</fullName>
    </recommendedName>
</protein>
<evidence type="ECO:0000313" key="2">
    <source>
        <dbReference type="EMBL" id="MBW0482301.1"/>
    </source>
</evidence>
<comment type="caution">
    <text evidence="2">The sequence shown here is derived from an EMBL/GenBank/DDBJ whole genome shotgun (WGS) entry which is preliminary data.</text>
</comment>
<dbReference type="EMBL" id="AVOT02006729">
    <property type="protein sequence ID" value="MBW0482301.1"/>
    <property type="molecule type" value="Genomic_DNA"/>
</dbReference>
<evidence type="ECO:0008006" key="4">
    <source>
        <dbReference type="Google" id="ProtNLM"/>
    </source>
</evidence>
<sequence>MAEVTKQKNTCHNCGSTDHYDNKCQKAKNKVPEEESPKEDFESDSMGDAIREQSDDDQDPREEFIVEYQEEKKLELQTIQSEAGMPQDTTKQNLCKHTQDSQTFLFTPTKGMAYIHEKATKITVFIDNSQDPLIIDSGAHFSIVAKYYLDNHLPNWEKQLFPTKENVFKSASGKMKSIGTIIKEIIIPHRKGDIRINPEFVVLDDAHIQVFLLETDYQRRYGIDIVRLSL</sequence>
<name>A0A9Q3CGL3_9BASI</name>
<feature type="region of interest" description="Disordered" evidence="1">
    <location>
        <begin position="1"/>
        <end position="60"/>
    </location>
</feature>
<feature type="compositionally biased region" description="Basic and acidic residues" evidence="1">
    <location>
        <begin position="18"/>
        <end position="40"/>
    </location>
</feature>
<accession>A0A9Q3CGL3</accession>
<evidence type="ECO:0000256" key="1">
    <source>
        <dbReference type="SAM" id="MobiDB-lite"/>
    </source>
</evidence>
<evidence type="ECO:0000313" key="3">
    <source>
        <dbReference type="Proteomes" id="UP000765509"/>
    </source>
</evidence>
<organism evidence="2 3">
    <name type="scientific">Austropuccinia psidii MF-1</name>
    <dbReference type="NCBI Taxonomy" id="1389203"/>
    <lineage>
        <taxon>Eukaryota</taxon>
        <taxon>Fungi</taxon>
        <taxon>Dikarya</taxon>
        <taxon>Basidiomycota</taxon>
        <taxon>Pucciniomycotina</taxon>
        <taxon>Pucciniomycetes</taxon>
        <taxon>Pucciniales</taxon>
        <taxon>Sphaerophragmiaceae</taxon>
        <taxon>Austropuccinia</taxon>
    </lineage>
</organism>
<keyword evidence="3" id="KW-1185">Reference proteome</keyword>
<gene>
    <name evidence="2" type="ORF">O181_022016</name>
</gene>
<feature type="compositionally biased region" description="Polar residues" evidence="1">
    <location>
        <begin position="7"/>
        <end position="16"/>
    </location>
</feature>
<dbReference type="AlphaFoldDB" id="A0A9Q3CGL3"/>
<dbReference type="Proteomes" id="UP000765509">
    <property type="component" value="Unassembled WGS sequence"/>
</dbReference>